<dbReference type="PANTHER" id="PTHR38658">
    <property type="entry name" value="OXPP CYCLE PROTEIN OPCA-RELATED"/>
    <property type="match status" value="1"/>
</dbReference>
<feature type="domain" description="Glucose-6-phosphate dehydrogenase assembly protein OpcA N-terminal" evidence="1">
    <location>
        <begin position="51"/>
        <end position="157"/>
    </location>
</feature>
<dbReference type="PANTHER" id="PTHR38658:SF1">
    <property type="entry name" value="OXPP CYCLE PROTEIN OPCA-RELATED"/>
    <property type="match status" value="1"/>
</dbReference>
<evidence type="ECO:0000313" key="3">
    <source>
        <dbReference type="EMBL" id="TGO04579.1"/>
    </source>
</evidence>
<sequence>MIITLNSTTSSQIAARLVRLREEGGAVALGRVLTLIVSTPPEHVERAVDAANDASREHPCRVLVVSPSADGDGDDGLDAEIRVGGDAGASEVIVLRPRGEARTELDSLVMPLLLPDAPIVTWWPATPPASPSTDQLGAMAQRRITDALECPAPGDVLAGLGEGYRPGDTDLAWARVTLWRGLIAAALDEPPFTPLTAVTVRGNTQHPSLLLLAAWLRQSLGIPVNLEHDDAPAITGVTLHRANGDVVMERPVDSTILRISEPSGVSHRVSLPLRTLSDSLIEDLRRLDPDDVYGKVLTKALPALREATSA</sequence>
<name>A0A4Z1E024_9MICO</name>
<dbReference type="Pfam" id="PF20171">
    <property type="entry name" value="OpcA_G6PD_C"/>
    <property type="match status" value="1"/>
</dbReference>
<dbReference type="OrthoDB" id="128564at2"/>
<dbReference type="InterPro" id="IPR046801">
    <property type="entry name" value="OpcA_G6PD_N"/>
</dbReference>
<dbReference type="RefSeq" id="WP_135850155.1">
    <property type="nucleotide sequence ID" value="NZ_RHPJ01000003.1"/>
</dbReference>
<keyword evidence="4" id="KW-1185">Reference proteome</keyword>
<dbReference type="Pfam" id="PF10128">
    <property type="entry name" value="OpcA_G6PD_assem"/>
    <property type="match status" value="1"/>
</dbReference>
<gene>
    <name evidence="3" type="ORF">SERN_2172</name>
</gene>
<evidence type="ECO:0000259" key="1">
    <source>
        <dbReference type="Pfam" id="PF10128"/>
    </source>
</evidence>
<accession>A0A4Z1E024</accession>
<reference evidence="3 4" key="1">
    <citation type="submission" date="2018-11" db="EMBL/GenBank/DDBJ databases">
        <title>Complete genome sequencing of the Actinobacteria Serinibacter sp. K3-2.</title>
        <authorList>
            <person name="Rakitin A.L."/>
            <person name="Beletsky A.V."/>
            <person name="Mardanov A.V."/>
            <person name="Ravin N.V."/>
            <person name="Gromova A.S."/>
            <person name="Filippova S.N."/>
            <person name="Gal'Chenko V.F."/>
        </authorList>
    </citation>
    <scope>NUCLEOTIDE SEQUENCE [LARGE SCALE GENOMIC DNA]</scope>
    <source>
        <strain evidence="3 4">K3-2</strain>
    </source>
</reference>
<dbReference type="EMBL" id="RHPJ01000003">
    <property type="protein sequence ID" value="TGO04579.1"/>
    <property type="molecule type" value="Genomic_DNA"/>
</dbReference>
<evidence type="ECO:0000259" key="2">
    <source>
        <dbReference type="Pfam" id="PF20171"/>
    </source>
</evidence>
<feature type="domain" description="Glucose-6-phosphate dehydrogenase assembly protein OpcA C-terminal" evidence="2">
    <location>
        <begin position="166"/>
        <end position="297"/>
    </location>
</feature>
<comment type="caution">
    <text evidence="3">The sequence shown here is derived from an EMBL/GenBank/DDBJ whole genome shotgun (WGS) entry which is preliminary data.</text>
</comment>
<dbReference type="InterPro" id="IPR046802">
    <property type="entry name" value="OpcA_G6PD_C"/>
</dbReference>
<dbReference type="InterPro" id="IPR004555">
    <property type="entry name" value="G6PDH_assembly_OpcA"/>
</dbReference>
<dbReference type="AlphaFoldDB" id="A0A4Z1E024"/>
<proteinExistence type="predicted"/>
<dbReference type="Proteomes" id="UP000297318">
    <property type="component" value="Unassembled WGS sequence"/>
</dbReference>
<evidence type="ECO:0000313" key="4">
    <source>
        <dbReference type="Proteomes" id="UP000297318"/>
    </source>
</evidence>
<organism evidence="3 4">
    <name type="scientific">Serinibacter arcticus</name>
    <dbReference type="NCBI Taxonomy" id="1655435"/>
    <lineage>
        <taxon>Bacteria</taxon>
        <taxon>Bacillati</taxon>
        <taxon>Actinomycetota</taxon>
        <taxon>Actinomycetes</taxon>
        <taxon>Micrococcales</taxon>
        <taxon>Beutenbergiaceae</taxon>
        <taxon>Serinibacter</taxon>
    </lineage>
</organism>
<protein>
    <submittedName>
        <fullName evidence="3">OpcA, an allosteric effector of glucose-6-phosphate dehydrogenase, actinobacterial</fullName>
    </submittedName>
</protein>